<reference evidence="1 2" key="1">
    <citation type="submission" date="2017-10" db="EMBL/GenBank/DDBJ databases">
        <title>Genomics of the genus Arcobacter.</title>
        <authorList>
            <person name="Perez-Cataluna A."/>
            <person name="Figueras M.J."/>
        </authorList>
    </citation>
    <scope>NUCLEOTIDE SEQUENCE [LARGE SCALE GENOMIC DNA]</scope>
    <source>
        <strain evidence="1 2">CECT 8987</strain>
    </source>
</reference>
<comment type="caution">
    <text evidence="1">The sequence shown here is derived from an EMBL/GenBank/DDBJ whole genome shotgun (WGS) entry which is preliminary data.</text>
</comment>
<dbReference type="Pfam" id="PF12118">
    <property type="entry name" value="SprA-related"/>
    <property type="match status" value="1"/>
</dbReference>
<evidence type="ECO:0008006" key="3">
    <source>
        <dbReference type="Google" id="ProtNLM"/>
    </source>
</evidence>
<dbReference type="EMBL" id="PDKN01000002">
    <property type="protein sequence ID" value="RXJ60188.1"/>
    <property type="molecule type" value="Genomic_DNA"/>
</dbReference>
<name>A0A4V1LP72_9BACT</name>
<organism evidence="1 2">
    <name type="scientific">Candidatus Marinarcus aquaticus</name>
    <dbReference type="NCBI Taxonomy" id="2044504"/>
    <lineage>
        <taxon>Bacteria</taxon>
        <taxon>Pseudomonadati</taxon>
        <taxon>Campylobacterota</taxon>
        <taxon>Epsilonproteobacteria</taxon>
        <taxon>Campylobacterales</taxon>
        <taxon>Arcobacteraceae</taxon>
        <taxon>Candidatus Marinarcus</taxon>
    </lineage>
</organism>
<evidence type="ECO:0000313" key="2">
    <source>
        <dbReference type="Proteomes" id="UP000290657"/>
    </source>
</evidence>
<dbReference type="InterPro" id="IPR021973">
    <property type="entry name" value="SprA-related"/>
</dbReference>
<evidence type="ECO:0000313" key="1">
    <source>
        <dbReference type="EMBL" id="RXJ60188.1"/>
    </source>
</evidence>
<dbReference type="AlphaFoldDB" id="A0A4V1LP72"/>
<keyword evidence="2" id="KW-1185">Reference proteome</keyword>
<gene>
    <name evidence="1" type="ORF">CRV04_04080</name>
</gene>
<dbReference type="RefSeq" id="WP_128995537.1">
    <property type="nucleotide sequence ID" value="NZ_PDKN01000002.1"/>
</dbReference>
<sequence length="162" mass="17919">MWVNRYASSSVIYAKLAEKYAQLDKIDNQERTGNFNKVDRVELSTAPAQYDEQDYHRVLNKFQQKDNETRAHEQAHAANGPTASGIVYNYQMGPDGKLYAVGGHVRMDTSMPKDPQAASYKLGQLQRAASSPNELSGADAQIARTANLNKMLLHSLGESNAS</sequence>
<dbReference type="OrthoDB" id="9812722at2"/>
<accession>A0A4V1LP72</accession>
<protein>
    <recommendedName>
        <fullName evidence="3">SprA-related family protein</fullName>
    </recommendedName>
</protein>
<dbReference type="Proteomes" id="UP000290657">
    <property type="component" value="Unassembled WGS sequence"/>
</dbReference>
<proteinExistence type="predicted"/>